<feature type="transmembrane region" description="Helical" evidence="1">
    <location>
        <begin position="84"/>
        <end position="108"/>
    </location>
</feature>
<reference evidence="2 3" key="1">
    <citation type="submission" date="2018-04" db="EMBL/GenBank/DDBJ databases">
        <title>Novel species isolated from glacier.</title>
        <authorList>
            <person name="Liu Q."/>
            <person name="Xin Y.-H."/>
        </authorList>
    </citation>
    <scope>NUCLEOTIDE SEQUENCE [LARGE SCALE GENOMIC DNA]</scope>
    <source>
        <strain evidence="2 3">GT1R17</strain>
    </source>
</reference>
<evidence type="ECO:0000313" key="2">
    <source>
        <dbReference type="EMBL" id="PTU33123.1"/>
    </source>
</evidence>
<feature type="transmembrane region" description="Helical" evidence="1">
    <location>
        <begin position="39"/>
        <end position="64"/>
    </location>
</feature>
<evidence type="ECO:0000256" key="1">
    <source>
        <dbReference type="SAM" id="Phobius"/>
    </source>
</evidence>
<organism evidence="2 3">
    <name type="scientific">Stenotrophobium rhamnosiphilum</name>
    <dbReference type="NCBI Taxonomy" id="2029166"/>
    <lineage>
        <taxon>Bacteria</taxon>
        <taxon>Pseudomonadati</taxon>
        <taxon>Pseudomonadota</taxon>
        <taxon>Gammaproteobacteria</taxon>
        <taxon>Nevskiales</taxon>
        <taxon>Nevskiaceae</taxon>
        <taxon>Stenotrophobium</taxon>
    </lineage>
</organism>
<feature type="transmembrane region" description="Helical" evidence="1">
    <location>
        <begin position="14"/>
        <end position="32"/>
    </location>
</feature>
<gene>
    <name evidence="2" type="ORF">CJD38_03185</name>
</gene>
<keyword evidence="1" id="KW-0812">Transmembrane</keyword>
<sequence length="116" mass="12993">MTPEMTDLLLNCQIAALPFAWTAMLIAGLRFYKDTAYKSAAVFSLGMGVLVLSELLSFAAYKIWPVVYERDIGIVQVPFRDSMVWFTMGLNVLGLLISSIGLLTFSWARGLNRKKH</sequence>
<protein>
    <submittedName>
        <fullName evidence="2">Uncharacterized protein</fullName>
    </submittedName>
</protein>
<name>A0A2T5MKL0_9GAMM</name>
<evidence type="ECO:0000313" key="3">
    <source>
        <dbReference type="Proteomes" id="UP000244248"/>
    </source>
</evidence>
<dbReference type="EMBL" id="QANS01000001">
    <property type="protein sequence ID" value="PTU33123.1"/>
    <property type="molecule type" value="Genomic_DNA"/>
</dbReference>
<accession>A0A2T5MKL0</accession>
<keyword evidence="1" id="KW-0472">Membrane</keyword>
<dbReference type="Proteomes" id="UP000244248">
    <property type="component" value="Unassembled WGS sequence"/>
</dbReference>
<keyword evidence="3" id="KW-1185">Reference proteome</keyword>
<dbReference type="AlphaFoldDB" id="A0A2T5MKL0"/>
<comment type="caution">
    <text evidence="2">The sequence shown here is derived from an EMBL/GenBank/DDBJ whole genome shotgun (WGS) entry which is preliminary data.</text>
</comment>
<keyword evidence="1" id="KW-1133">Transmembrane helix</keyword>
<proteinExistence type="predicted"/>
<dbReference type="RefSeq" id="WP_107938831.1">
    <property type="nucleotide sequence ID" value="NZ_QANS01000001.1"/>
</dbReference>